<dbReference type="RefSeq" id="WP_045364140.1">
    <property type="nucleotide sequence ID" value="NZ_AP014648.1"/>
</dbReference>
<dbReference type="OrthoDB" id="9809995at2"/>
<dbReference type="Pfam" id="PF00814">
    <property type="entry name" value="TsaD"/>
    <property type="match status" value="1"/>
</dbReference>
<feature type="region of interest" description="Disordered" evidence="1">
    <location>
        <begin position="200"/>
        <end position="230"/>
    </location>
</feature>
<dbReference type="NCBIfam" id="TIGR03725">
    <property type="entry name" value="T6A_YeaZ"/>
    <property type="match status" value="1"/>
</dbReference>
<dbReference type="PANTHER" id="PTHR11735">
    <property type="entry name" value="TRNA N6-ADENOSINE THREONYLCARBAMOYLTRANSFERASE"/>
    <property type="match status" value="1"/>
</dbReference>
<keyword evidence="4" id="KW-1185">Reference proteome</keyword>
<accession>A0A0A8K1T9</accession>
<dbReference type="GO" id="GO:0005829">
    <property type="term" value="C:cytosol"/>
    <property type="evidence" value="ECO:0007669"/>
    <property type="project" value="TreeGrafter"/>
</dbReference>
<evidence type="ECO:0000313" key="4">
    <source>
        <dbReference type="Proteomes" id="UP000031643"/>
    </source>
</evidence>
<name>A0A0A8K1T9_9HYPH</name>
<dbReference type="EMBL" id="AP014648">
    <property type="protein sequence ID" value="BAQ15959.1"/>
    <property type="molecule type" value="Genomic_DNA"/>
</dbReference>
<dbReference type="Proteomes" id="UP000031643">
    <property type="component" value="Chromosome"/>
</dbReference>
<protein>
    <submittedName>
        <fullName evidence="3">TsaB protein</fullName>
    </submittedName>
</protein>
<dbReference type="STRING" id="1384459.GL4_0493"/>
<organism evidence="3 4">
    <name type="scientific">Methyloceanibacter caenitepidi</name>
    <dbReference type="NCBI Taxonomy" id="1384459"/>
    <lineage>
        <taxon>Bacteria</taxon>
        <taxon>Pseudomonadati</taxon>
        <taxon>Pseudomonadota</taxon>
        <taxon>Alphaproteobacteria</taxon>
        <taxon>Hyphomicrobiales</taxon>
        <taxon>Hyphomicrobiaceae</taxon>
        <taxon>Methyloceanibacter</taxon>
    </lineage>
</organism>
<dbReference type="InterPro" id="IPR000905">
    <property type="entry name" value="Gcp-like_dom"/>
</dbReference>
<evidence type="ECO:0000259" key="2">
    <source>
        <dbReference type="Pfam" id="PF00814"/>
    </source>
</evidence>
<dbReference type="GO" id="GO:0002949">
    <property type="term" value="P:tRNA threonylcarbamoyladenosine modification"/>
    <property type="evidence" value="ECO:0007669"/>
    <property type="project" value="InterPro"/>
</dbReference>
<dbReference type="AlphaFoldDB" id="A0A0A8K1T9"/>
<evidence type="ECO:0000256" key="1">
    <source>
        <dbReference type="SAM" id="MobiDB-lite"/>
    </source>
</evidence>
<gene>
    <name evidence="3" type="ORF">GL4_0493</name>
</gene>
<sequence length="230" mass="23594">MNILALDTSMGVCSAAVLRTSPSARTEVLREAEMQRGHAEALMPMVEGVLSEAGLAPDDIDTIAATQGPGSFTGVRIAIAAARGLALTCGGALFGTDSLTVMARRAVREGLAPDGPFAVAADARRGMLYFGLFGPDGARLNGPALLGPEDAAVLLPGALTLAVGSGAALLAEAAAAKNRELTPVLPRLQPGALALAELAAESDERDPVLRPLYLRPPDAKPQNTALERRP</sequence>
<proteinExistence type="predicted"/>
<evidence type="ECO:0000313" key="3">
    <source>
        <dbReference type="EMBL" id="BAQ15959.1"/>
    </source>
</evidence>
<dbReference type="InterPro" id="IPR022496">
    <property type="entry name" value="T6A_TsaB"/>
</dbReference>
<feature type="domain" description="Gcp-like" evidence="2">
    <location>
        <begin position="34"/>
        <end position="133"/>
    </location>
</feature>
<dbReference type="Gene3D" id="3.30.420.40">
    <property type="match status" value="2"/>
</dbReference>
<dbReference type="KEGG" id="mcg:GL4_0493"/>
<reference evidence="3 4" key="1">
    <citation type="submission" date="2014-09" db="EMBL/GenBank/DDBJ databases">
        <title>Genome sequencing of Methyloceanibacter caenitepidi Gela4.</title>
        <authorList>
            <person name="Takeuchi M."/>
            <person name="Susumu S."/>
            <person name="Kamagata Y."/>
            <person name="Oshima K."/>
            <person name="Hattori M."/>
            <person name="Iwasaki W."/>
        </authorList>
    </citation>
    <scope>NUCLEOTIDE SEQUENCE [LARGE SCALE GENOMIC DNA]</scope>
    <source>
        <strain evidence="3 4">Gela4</strain>
    </source>
</reference>
<dbReference type="SUPFAM" id="SSF53067">
    <property type="entry name" value="Actin-like ATPase domain"/>
    <property type="match status" value="2"/>
</dbReference>
<dbReference type="HOGENOM" id="CLU_064886_3_0_5"/>
<dbReference type="PANTHER" id="PTHR11735:SF11">
    <property type="entry name" value="TRNA THREONYLCARBAMOYLADENOSINE BIOSYNTHESIS PROTEIN TSAB"/>
    <property type="match status" value="1"/>
</dbReference>
<dbReference type="InterPro" id="IPR043129">
    <property type="entry name" value="ATPase_NBD"/>
</dbReference>
<feature type="compositionally biased region" description="Polar residues" evidence="1">
    <location>
        <begin position="221"/>
        <end position="230"/>
    </location>
</feature>